<comment type="caution">
    <text evidence="2">The sequence shown here is derived from an EMBL/GenBank/DDBJ whole genome shotgun (WGS) entry which is preliminary data.</text>
</comment>
<proteinExistence type="predicted"/>
<keyword evidence="1" id="KW-0472">Membrane</keyword>
<evidence type="ECO:0000313" key="2">
    <source>
        <dbReference type="EMBL" id="GAH90549.1"/>
    </source>
</evidence>
<reference evidence="2" key="1">
    <citation type="journal article" date="2014" name="Front. Microbiol.">
        <title>High frequency of phylogenetically diverse reductive dehalogenase-homologous genes in deep subseafloor sedimentary metagenomes.</title>
        <authorList>
            <person name="Kawai M."/>
            <person name="Futagami T."/>
            <person name="Toyoda A."/>
            <person name="Takaki Y."/>
            <person name="Nishi S."/>
            <person name="Hori S."/>
            <person name="Arai W."/>
            <person name="Tsubouchi T."/>
            <person name="Morono Y."/>
            <person name="Uchiyama I."/>
            <person name="Ito T."/>
            <person name="Fujiyama A."/>
            <person name="Inagaki F."/>
            <person name="Takami H."/>
        </authorList>
    </citation>
    <scope>NUCLEOTIDE SEQUENCE</scope>
    <source>
        <strain evidence="2">Expedition CK06-06</strain>
    </source>
</reference>
<dbReference type="EMBL" id="BARV01000932">
    <property type="protein sequence ID" value="GAH90549.1"/>
    <property type="molecule type" value="Genomic_DNA"/>
</dbReference>
<organism evidence="2">
    <name type="scientific">marine sediment metagenome</name>
    <dbReference type="NCBI Taxonomy" id="412755"/>
    <lineage>
        <taxon>unclassified sequences</taxon>
        <taxon>metagenomes</taxon>
        <taxon>ecological metagenomes</taxon>
    </lineage>
</organism>
<dbReference type="AlphaFoldDB" id="X1KK78"/>
<sequence>MKRLLKISNNTTLVLCSISIAGLIFTNTFFLMLRNMIIEMGDVENFMDKFSIPVAAVYVIFGFFHLSALLTLILQLNFFKRDNFLREG</sequence>
<feature type="non-terminal residue" evidence="2">
    <location>
        <position position="88"/>
    </location>
</feature>
<evidence type="ECO:0000256" key="1">
    <source>
        <dbReference type="SAM" id="Phobius"/>
    </source>
</evidence>
<feature type="transmembrane region" description="Helical" evidence="1">
    <location>
        <begin position="12"/>
        <end position="32"/>
    </location>
</feature>
<name>X1KK78_9ZZZZ</name>
<protein>
    <submittedName>
        <fullName evidence="2">Uncharacterized protein</fullName>
    </submittedName>
</protein>
<gene>
    <name evidence="2" type="ORF">S06H3_02991</name>
</gene>
<keyword evidence="1" id="KW-0812">Transmembrane</keyword>
<keyword evidence="1" id="KW-1133">Transmembrane helix</keyword>
<accession>X1KK78</accession>
<feature type="transmembrane region" description="Helical" evidence="1">
    <location>
        <begin position="52"/>
        <end position="76"/>
    </location>
</feature>